<dbReference type="CDD" id="cd06530">
    <property type="entry name" value="S26_SPase_I"/>
    <property type="match status" value="1"/>
</dbReference>
<dbReference type="InterPro" id="IPR000223">
    <property type="entry name" value="Pept_S26A_signal_pept_1"/>
</dbReference>
<dbReference type="PANTHER" id="PTHR43390:SF1">
    <property type="entry name" value="CHLOROPLAST PROCESSING PEPTIDASE"/>
    <property type="match status" value="1"/>
</dbReference>
<keyword evidence="4" id="KW-0732">Signal</keyword>
<keyword evidence="3" id="KW-0378">Hydrolase</keyword>
<evidence type="ECO:0000256" key="3">
    <source>
        <dbReference type="RuleBase" id="RU362042"/>
    </source>
</evidence>
<dbReference type="STRING" id="1909395.BKM31_06935"/>
<evidence type="ECO:0000313" key="6">
    <source>
        <dbReference type="EMBL" id="AQZ61256.1"/>
    </source>
</evidence>
<reference evidence="7" key="1">
    <citation type="journal article" date="2017" name="Med. Chem. Commun.">
        <title>Nonomuraea sp. ATCC 55076 harbours the largest actinomycete chromosome to date and the kistamicin biosynthetic gene cluster.</title>
        <authorList>
            <person name="Nazari B."/>
            <person name="Forneris C.C."/>
            <person name="Gibson M.I."/>
            <person name="Moon K."/>
            <person name="Schramma K.R."/>
            <person name="Seyedsayamdost M.R."/>
        </authorList>
    </citation>
    <scope>NUCLEOTIDE SEQUENCE [LARGE SCALE GENOMIC DNA]</scope>
    <source>
        <strain evidence="7">ATCC 55076</strain>
    </source>
</reference>
<dbReference type="PRINTS" id="PR00727">
    <property type="entry name" value="LEADERPTASE"/>
</dbReference>
<gene>
    <name evidence="6" type="ORF">BKM31_06935</name>
</gene>
<evidence type="ECO:0000256" key="4">
    <source>
        <dbReference type="SAM" id="SignalP"/>
    </source>
</evidence>
<dbReference type="Gene3D" id="2.10.109.10">
    <property type="entry name" value="Umud Fragment, subunit A"/>
    <property type="match status" value="1"/>
</dbReference>
<accession>A0A1U9ZTH8</accession>
<dbReference type="AlphaFoldDB" id="A0A1U9ZTH8"/>
<dbReference type="EMBL" id="CP017717">
    <property type="protein sequence ID" value="AQZ61256.1"/>
    <property type="molecule type" value="Genomic_DNA"/>
</dbReference>
<name>A0A1U9ZTH8_9ACTN</name>
<evidence type="ECO:0000313" key="7">
    <source>
        <dbReference type="Proteomes" id="UP000190797"/>
    </source>
</evidence>
<dbReference type="GO" id="GO:0004252">
    <property type="term" value="F:serine-type endopeptidase activity"/>
    <property type="evidence" value="ECO:0007669"/>
    <property type="project" value="InterPro"/>
</dbReference>
<dbReference type="OrthoDB" id="3366698at2"/>
<evidence type="ECO:0000256" key="2">
    <source>
        <dbReference type="ARBA" id="ARBA00009370"/>
    </source>
</evidence>
<feature type="signal peptide" evidence="4">
    <location>
        <begin position="1"/>
        <end position="24"/>
    </location>
</feature>
<evidence type="ECO:0000259" key="5">
    <source>
        <dbReference type="Pfam" id="PF10502"/>
    </source>
</evidence>
<evidence type="ECO:0000256" key="1">
    <source>
        <dbReference type="ARBA" id="ARBA00004401"/>
    </source>
</evidence>
<feature type="domain" description="Peptidase S26" evidence="5">
    <location>
        <begin position="31"/>
        <end position="171"/>
    </location>
</feature>
<dbReference type="PROSITE" id="PS51257">
    <property type="entry name" value="PROKAR_LIPOPROTEIN"/>
    <property type="match status" value="1"/>
</dbReference>
<sequence>MIRRRLRTLPLALLLVAASGCGLADLALGGGTVTMPSESMEPTIKMGTTLSYRRTSAYVPHAGDIVLYRTPEGWPGTTAGQGRVGRVIGLPGGTVRCCDAKGRLELDGKPLDEPYVAAPPASAPAFDVKVPDGRLWIMNDNRHVALDSRAYQDAPGGGTIRVADVWGVVDLPAR</sequence>
<dbReference type="KEGG" id="noa:BKM31_06935"/>
<dbReference type="GO" id="GO:0005886">
    <property type="term" value="C:plasma membrane"/>
    <property type="evidence" value="ECO:0007669"/>
    <property type="project" value="UniProtKB-SubCell"/>
</dbReference>
<dbReference type="InterPro" id="IPR019533">
    <property type="entry name" value="Peptidase_S26"/>
</dbReference>
<comment type="catalytic activity">
    <reaction evidence="3">
        <text>Cleavage of hydrophobic, N-terminal signal or leader sequences from secreted and periplasmic proteins.</text>
        <dbReference type="EC" id="3.4.21.89"/>
    </reaction>
</comment>
<dbReference type="GO" id="GO:0006465">
    <property type="term" value="P:signal peptide processing"/>
    <property type="evidence" value="ECO:0007669"/>
    <property type="project" value="InterPro"/>
</dbReference>
<dbReference type="RefSeq" id="WP_080037376.1">
    <property type="nucleotide sequence ID" value="NZ_CP017717.1"/>
</dbReference>
<protein>
    <recommendedName>
        <fullName evidence="3">Signal peptidase I</fullName>
        <ecNumber evidence="3">3.4.21.89</ecNumber>
    </recommendedName>
</protein>
<comment type="subcellular location">
    <subcellularLocation>
        <location evidence="1">Cell membrane</location>
        <topology evidence="1">Single-pass type II membrane protein</topology>
    </subcellularLocation>
    <subcellularLocation>
        <location evidence="3">Membrane</location>
        <topology evidence="3">Single-pass type II membrane protein</topology>
    </subcellularLocation>
</comment>
<dbReference type="NCBIfam" id="TIGR02227">
    <property type="entry name" value="sigpep_I_bact"/>
    <property type="match status" value="1"/>
</dbReference>
<dbReference type="SUPFAM" id="SSF51306">
    <property type="entry name" value="LexA/Signal peptidase"/>
    <property type="match status" value="1"/>
</dbReference>
<organism evidence="6 7">
    <name type="scientific">[Actinomadura] parvosata subsp. kistnae</name>
    <dbReference type="NCBI Taxonomy" id="1909395"/>
    <lineage>
        <taxon>Bacteria</taxon>
        <taxon>Bacillati</taxon>
        <taxon>Actinomycetota</taxon>
        <taxon>Actinomycetes</taxon>
        <taxon>Streptosporangiales</taxon>
        <taxon>Streptosporangiaceae</taxon>
        <taxon>Nonomuraea</taxon>
    </lineage>
</organism>
<proteinExistence type="inferred from homology"/>
<feature type="chain" id="PRO_5013092538" description="Signal peptidase I" evidence="4">
    <location>
        <begin position="25"/>
        <end position="174"/>
    </location>
</feature>
<keyword evidence="3" id="KW-0645">Protease</keyword>
<dbReference type="PANTHER" id="PTHR43390">
    <property type="entry name" value="SIGNAL PEPTIDASE I"/>
    <property type="match status" value="1"/>
</dbReference>
<dbReference type="Pfam" id="PF10502">
    <property type="entry name" value="Peptidase_S26"/>
    <property type="match status" value="1"/>
</dbReference>
<dbReference type="InterPro" id="IPR036286">
    <property type="entry name" value="LexA/Signal_pep-like_sf"/>
</dbReference>
<dbReference type="GO" id="GO:0009003">
    <property type="term" value="F:signal peptidase activity"/>
    <property type="evidence" value="ECO:0007669"/>
    <property type="project" value="UniProtKB-EC"/>
</dbReference>
<dbReference type="EC" id="3.4.21.89" evidence="3"/>
<comment type="similarity">
    <text evidence="2 3">Belongs to the peptidase S26 family.</text>
</comment>
<keyword evidence="7" id="KW-1185">Reference proteome</keyword>
<dbReference type="Proteomes" id="UP000190797">
    <property type="component" value="Chromosome"/>
</dbReference>